<keyword evidence="6" id="KW-1185">Reference proteome</keyword>
<dbReference type="STRING" id="10228.B3RR65"/>
<dbReference type="EMBL" id="DS985243">
    <property type="protein sequence ID" value="EDV26823.1"/>
    <property type="molecule type" value="Genomic_DNA"/>
</dbReference>
<dbReference type="GeneID" id="6751501"/>
<dbReference type="GO" id="GO:0000940">
    <property type="term" value="C:outer kinetochore"/>
    <property type="evidence" value="ECO:0000318"/>
    <property type="project" value="GO_Central"/>
</dbReference>
<dbReference type="GO" id="GO:0005876">
    <property type="term" value="C:spindle microtubule"/>
    <property type="evidence" value="ECO:0000318"/>
    <property type="project" value="GO_Central"/>
</dbReference>
<name>B3RR65_TRIAD</name>
<dbReference type="KEGG" id="tad:TRIADDRAFT_63718"/>
<dbReference type="Gene3D" id="1.10.10.1890">
    <property type="entry name" value="Ska1 microtubule binding domain-like"/>
    <property type="match status" value="1"/>
</dbReference>
<dbReference type="FunFam" id="1.10.10.1890:FF:000002">
    <property type="entry name" value="Spindle and kinetochore-associated protein 1"/>
    <property type="match status" value="1"/>
</dbReference>
<dbReference type="PANTHER" id="PTHR28573">
    <property type="entry name" value="SPINDLE AND KINETOCHORE-ASSOCIATED PROTEIN 1"/>
    <property type="match status" value="1"/>
</dbReference>
<dbReference type="FunCoup" id="B3RR65">
    <property type="interactions" value="452"/>
</dbReference>
<keyword evidence="2" id="KW-0175">Coiled coil</keyword>
<proteinExistence type="inferred from homology"/>
<dbReference type="InterPro" id="IPR042031">
    <property type="entry name" value="SKA1_MBD_sf"/>
</dbReference>
<sequence>MANALSQLTSYFQAKDEHLRVLAYLNHSQDSKGANKDKILQELKLVSHELDKIDQLLQQFSQCIQREKDAIGEAKKLEQDLKTNLESFKHLEANVPAKLLERLSTVSSTCEDEKENVKDEPASNIPVCNTEVNKKQDILPAIELVTPEELDSIPHYIRGRLSLKFVNSTLENLLKVARIKYKILNKPKSAMNQQTLAKFRKFKDAECDETAGFIFITDEDLRENGKLKMDLSTKNAITVLRHTDRIVVLKRNRVTRYLLQSCY</sequence>
<protein>
    <recommendedName>
        <fullName evidence="3">SKA complex subunit 1</fullName>
    </recommendedName>
    <alternativeName>
        <fullName evidence="4">Spindle and kinetochore-associated protein 1</fullName>
    </alternativeName>
</protein>
<dbReference type="PhylomeDB" id="B3RR65"/>
<dbReference type="eggNOG" id="KOG4832">
    <property type="taxonomic scope" value="Eukaryota"/>
</dbReference>
<dbReference type="GO" id="GO:0000278">
    <property type="term" value="P:mitotic cell cycle"/>
    <property type="evidence" value="ECO:0000318"/>
    <property type="project" value="GO_Central"/>
</dbReference>
<accession>B3RR65</accession>
<evidence type="ECO:0000256" key="1">
    <source>
        <dbReference type="ARBA" id="ARBA00006836"/>
    </source>
</evidence>
<dbReference type="AlphaFoldDB" id="B3RR65"/>
<dbReference type="InterPro" id="IPR009829">
    <property type="entry name" value="SKA1"/>
</dbReference>
<dbReference type="GO" id="GO:0008017">
    <property type="term" value="F:microtubule binding"/>
    <property type="evidence" value="ECO:0000318"/>
    <property type="project" value="GO_Central"/>
</dbReference>
<dbReference type="GO" id="GO:0051301">
    <property type="term" value="P:cell division"/>
    <property type="evidence" value="ECO:0007669"/>
    <property type="project" value="InterPro"/>
</dbReference>
<dbReference type="OMA" id="VEEDMHE"/>
<dbReference type="GO" id="GO:0072686">
    <property type="term" value="C:mitotic spindle"/>
    <property type="evidence" value="ECO:0000318"/>
    <property type="project" value="GO_Central"/>
</dbReference>
<dbReference type="InParanoid" id="B3RR65"/>
<dbReference type="GO" id="GO:0031110">
    <property type="term" value="P:regulation of microtubule polymerization or depolymerization"/>
    <property type="evidence" value="ECO:0000318"/>
    <property type="project" value="GO_Central"/>
</dbReference>
<dbReference type="PANTHER" id="PTHR28573:SF1">
    <property type="entry name" value="SPINDLE AND KINETOCHORE-ASSOCIATED PROTEIN 1"/>
    <property type="match status" value="1"/>
</dbReference>
<dbReference type="Proteomes" id="UP000009022">
    <property type="component" value="Unassembled WGS sequence"/>
</dbReference>
<evidence type="ECO:0000313" key="5">
    <source>
        <dbReference type="EMBL" id="EDV26823.1"/>
    </source>
</evidence>
<evidence type="ECO:0000256" key="2">
    <source>
        <dbReference type="ARBA" id="ARBA00023054"/>
    </source>
</evidence>
<dbReference type="HOGENOM" id="CLU_1058960_0_0_1"/>
<dbReference type="Pfam" id="PF07160">
    <property type="entry name" value="SKA1"/>
    <property type="match status" value="1"/>
</dbReference>
<gene>
    <name evidence="5" type="ORF">TRIADDRAFT_63718</name>
</gene>
<evidence type="ECO:0000256" key="3">
    <source>
        <dbReference type="ARBA" id="ARBA00047182"/>
    </source>
</evidence>
<organism evidence="5 6">
    <name type="scientific">Trichoplax adhaerens</name>
    <name type="common">Trichoplax reptans</name>
    <dbReference type="NCBI Taxonomy" id="10228"/>
    <lineage>
        <taxon>Eukaryota</taxon>
        <taxon>Metazoa</taxon>
        <taxon>Placozoa</taxon>
        <taxon>Uniplacotomia</taxon>
        <taxon>Trichoplacea</taxon>
        <taxon>Trichoplacidae</taxon>
        <taxon>Trichoplax</taxon>
    </lineage>
</organism>
<reference evidence="5 6" key="1">
    <citation type="journal article" date="2008" name="Nature">
        <title>The Trichoplax genome and the nature of placozoans.</title>
        <authorList>
            <person name="Srivastava M."/>
            <person name="Begovic E."/>
            <person name="Chapman J."/>
            <person name="Putnam N.H."/>
            <person name="Hellsten U."/>
            <person name="Kawashima T."/>
            <person name="Kuo A."/>
            <person name="Mitros T."/>
            <person name="Salamov A."/>
            <person name="Carpenter M.L."/>
            <person name="Signorovitch A.Y."/>
            <person name="Moreno M.A."/>
            <person name="Kamm K."/>
            <person name="Grimwood J."/>
            <person name="Schmutz J."/>
            <person name="Shapiro H."/>
            <person name="Grigoriev I.V."/>
            <person name="Buss L.W."/>
            <person name="Schierwater B."/>
            <person name="Dellaporta S.L."/>
            <person name="Rokhsar D.S."/>
        </authorList>
    </citation>
    <scope>NUCLEOTIDE SEQUENCE [LARGE SCALE GENOMIC DNA]</scope>
    <source>
        <strain evidence="5 6">Grell-BS-1999</strain>
    </source>
</reference>
<dbReference type="GO" id="GO:0007059">
    <property type="term" value="P:chromosome segregation"/>
    <property type="evidence" value="ECO:0000318"/>
    <property type="project" value="GO_Central"/>
</dbReference>
<evidence type="ECO:0000256" key="4">
    <source>
        <dbReference type="ARBA" id="ARBA00047202"/>
    </source>
</evidence>
<dbReference type="RefSeq" id="XP_002110819.1">
    <property type="nucleotide sequence ID" value="XM_002110783.1"/>
</dbReference>
<dbReference type="CTD" id="6751501"/>
<evidence type="ECO:0000313" key="6">
    <source>
        <dbReference type="Proteomes" id="UP000009022"/>
    </source>
</evidence>
<comment type="similarity">
    <text evidence="1">Belongs to the SKA1 family.</text>
</comment>
<dbReference type="OrthoDB" id="5962at2759"/>